<dbReference type="EC" id="2.3.3.10" evidence="7"/>
<feature type="domain" description="Hydroxymethylglutaryl-coenzyme A synthase C-terminal" evidence="6">
    <location>
        <begin position="260"/>
        <end position="351"/>
    </location>
</feature>
<dbReference type="InterPro" id="IPR013746">
    <property type="entry name" value="HMG_CoA_synt_C_dom"/>
</dbReference>
<evidence type="ECO:0000256" key="1">
    <source>
        <dbReference type="ARBA" id="ARBA00007061"/>
    </source>
</evidence>
<keyword evidence="8" id="KW-1185">Reference proteome</keyword>
<feature type="domain" description="Hydroxymethylglutaryl-coenzyme A synthase N-terminal" evidence="5">
    <location>
        <begin position="3"/>
        <end position="163"/>
    </location>
</feature>
<comment type="similarity">
    <text evidence="1">Belongs to the thiolase-like superfamily. HMG-CoA synthase family.</text>
</comment>
<dbReference type="GO" id="GO:0006084">
    <property type="term" value="P:acetyl-CoA metabolic process"/>
    <property type="evidence" value="ECO:0007669"/>
    <property type="project" value="InterPro"/>
</dbReference>
<dbReference type="RefSeq" id="WP_006915812.1">
    <property type="nucleotide sequence ID" value="NZ_GG698802.1"/>
</dbReference>
<sequence>MKIGIDQMAFATTPYYIELSDLAAARGVDPNKFKIGIGQDRQAVVPPTQDMVTLGAAAAKKLPKNALRQVTTLITATESGIDNSKASGIYIKRLLKLNDYIRVVETKEACYSATAALQFARGLVALNPEETVLVIASDIARYGLKTPGEVTQGAGAVAMLVTKNPHVLAIESVSASYTKDIMDFWRPLFAAEAHVDGKYSNQVYVDFFLKTYQRYIQITGRTLADFAAIAFHLPYTKMGKKGLDGLLNNDQSPVAQRLRNNLTAEQQFSRQVGNLYTGSLYLGLISLLQNGDVQPRERIGLFSYGSGAEGEFYSGILQPGYQEYIDSHLQEELQNRQQVTIDQYEHLFNQQLGMSSADVEFDVSSDPSEYVLAGQKNAQRNYQIQDRQL</sequence>
<dbReference type="AlphaFoldDB" id="C7XTQ9"/>
<evidence type="ECO:0000313" key="7">
    <source>
        <dbReference type="EMBL" id="EEU30670.1"/>
    </source>
</evidence>
<feature type="active site" description="Proton donor/acceptor" evidence="3">
    <location>
        <position position="232"/>
    </location>
</feature>
<proteinExistence type="inferred from homology"/>
<feature type="active site" description="Proton donor/acceptor" evidence="3">
    <location>
        <position position="78"/>
    </location>
</feature>
<feature type="domain" description="Hydroxymethylglutaryl-coenzyme A synthase C-terminal" evidence="6">
    <location>
        <begin position="170"/>
        <end position="259"/>
    </location>
</feature>
<dbReference type="NCBIfam" id="TIGR01835">
    <property type="entry name" value="HMG-CoA-S_prok"/>
    <property type="match status" value="1"/>
</dbReference>
<feature type="binding site" evidence="4">
    <location>
        <position position="274"/>
    </location>
    <ligand>
        <name>(3S)-3-hydroxy-3-methylglutaryl-CoA</name>
        <dbReference type="ChEBI" id="CHEBI:43074"/>
    </ligand>
</feature>
<dbReference type="GO" id="GO:0004421">
    <property type="term" value="F:hydroxymethylglutaryl-CoA synthase activity"/>
    <property type="evidence" value="ECO:0007669"/>
    <property type="project" value="UniProtKB-EC"/>
</dbReference>
<gene>
    <name evidence="7" type="ORF">HMPREF0501_00075</name>
</gene>
<dbReference type="eggNOG" id="COG3425">
    <property type="taxonomic scope" value="Bacteria"/>
</dbReference>
<dbReference type="STRING" id="575594.HMPREF0501_00075"/>
<keyword evidence="7" id="KW-0012">Acyltransferase</keyword>
<organism evidence="7 8">
    <name type="scientific">Limosilactobacillus coleohominis 101-4-CHN</name>
    <dbReference type="NCBI Taxonomy" id="575594"/>
    <lineage>
        <taxon>Bacteria</taxon>
        <taxon>Bacillati</taxon>
        <taxon>Bacillota</taxon>
        <taxon>Bacilli</taxon>
        <taxon>Lactobacillales</taxon>
        <taxon>Lactobacillaceae</taxon>
        <taxon>Limosilactobacillus</taxon>
    </lineage>
</organism>
<reference evidence="7 8" key="1">
    <citation type="submission" date="2009-06" db="EMBL/GenBank/DDBJ databases">
        <title>The Genome Sequence of Lactobacillus coleohominis strain 101-4-CHN.</title>
        <authorList>
            <consortium name="The Broad Institute Genome Sequencing Platform"/>
            <person name="Ward D."/>
            <person name="Young S.K."/>
            <person name="Zeng Q."/>
            <person name="Koehrsen M."/>
            <person name="Alvarado L."/>
            <person name="Berlin A."/>
            <person name="Borenstein D."/>
            <person name="Chen Z."/>
            <person name="Engels R."/>
            <person name="Freedman E."/>
            <person name="Gellesch M."/>
            <person name="Goldberg J."/>
            <person name="Griggs A."/>
            <person name="Gujja S."/>
            <person name="Heiman D."/>
            <person name="Hepburn T."/>
            <person name="Howarth C."/>
            <person name="Jen D."/>
            <person name="Larson L."/>
            <person name="Lewis B."/>
            <person name="Mehta T."/>
            <person name="Park D."/>
            <person name="Pearson M."/>
            <person name="Roberts A."/>
            <person name="Saif S."/>
            <person name="Shea T."/>
            <person name="Shenoy N."/>
            <person name="Sisk P."/>
            <person name="Stolte C."/>
            <person name="Sykes S."/>
            <person name="Walk T."/>
            <person name="White J."/>
            <person name="Yandava C."/>
            <person name="Liu Y."/>
            <person name="Xu Q."/>
            <person name="Lander E."/>
            <person name="Nusbaum C."/>
            <person name="Galagan J."/>
            <person name="Birren B."/>
        </authorList>
    </citation>
    <scope>NUCLEOTIDE SEQUENCE [LARGE SCALE GENOMIC DNA]</scope>
    <source>
        <strain evidence="7 8">101-4-CHN</strain>
    </source>
</reference>
<dbReference type="Pfam" id="PF01154">
    <property type="entry name" value="HMG_CoA_synt_N"/>
    <property type="match status" value="1"/>
</dbReference>
<dbReference type="InterPro" id="IPR013528">
    <property type="entry name" value="HMG_CoA_synth_N"/>
</dbReference>
<evidence type="ECO:0000256" key="3">
    <source>
        <dbReference type="PIRSR" id="PIRSR611554-1"/>
    </source>
</evidence>
<evidence type="ECO:0000313" key="8">
    <source>
        <dbReference type="Proteomes" id="UP000003987"/>
    </source>
</evidence>
<dbReference type="Pfam" id="PF08540">
    <property type="entry name" value="HMG_CoA_synt_C"/>
    <property type="match status" value="2"/>
</dbReference>
<evidence type="ECO:0000256" key="4">
    <source>
        <dbReference type="PIRSR" id="PIRSR611554-2"/>
    </source>
</evidence>
<dbReference type="PANTHER" id="PTHR43323:SF2">
    <property type="entry name" value="HYDROXYMETHYLGLUTARYL-COA SYNTHASE"/>
    <property type="match status" value="1"/>
</dbReference>
<dbReference type="HOGENOM" id="CLU_008065_3_2_9"/>
<accession>C7XTQ9</accession>
<dbReference type="EMBL" id="GG698802">
    <property type="protein sequence ID" value="EEU30670.1"/>
    <property type="molecule type" value="Genomic_DNA"/>
</dbReference>
<dbReference type="InterPro" id="IPR016039">
    <property type="entry name" value="Thiolase-like"/>
</dbReference>
<dbReference type="Gene3D" id="3.40.47.10">
    <property type="match status" value="2"/>
</dbReference>
<feature type="active site" description="Acyl-thioester intermediate" evidence="3">
    <location>
        <position position="110"/>
    </location>
</feature>
<feature type="binding site" evidence="4">
    <location>
        <position position="142"/>
    </location>
    <ligand>
        <name>(3S)-3-hydroxy-3-methylglutaryl-CoA</name>
        <dbReference type="ChEBI" id="CHEBI:43074"/>
    </ligand>
</feature>
<feature type="binding site" evidence="4">
    <location>
        <position position="241"/>
    </location>
    <ligand>
        <name>(3S)-3-hydroxy-3-methylglutaryl-CoA</name>
        <dbReference type="ChEBI" id="CHEBI:43074"/>
    </ligand>
</feature>
<evidence type="ECO:0000256" key="2">
    <source>
        <dbReference type="ARBA" id="ARBA00022679"/>
    </source>
</evidence>
<dbReference type="CDD" id="cd00827">
    <property type="entry name" value="init_cond_enzymes"/>
    <property type="match status" value="1"/>
</dbReference>
<keyword evidence="2 7" id="KW-0808">Transferase</keyword>
<name>C7XTQ9_9LACO</name>
<dbReference type="PANTHER" id="PTHR43323">
    <property type="entry name" value="3-HYDROXY-3-METHYLGLUTARYL COENZYME A SYNTHASE"/>
    <property type="match status" value="1"/>
</dbReference>
<feature type="binding site" evidence="4">
    <location>
        <position position="29"/>
    </location>
    <ligand>
        <name>(3S)-3-hydroxy-3-methylglutaryl-CoA</name>
        <dbReference type="ChEBI" id="CHEBI:43074"/>
    </ligand>
</feature>
<protein>
    <submittedName>
        <fullName evidence="7">Hydroxymethylglutaryl-CoA synthase</fullName>
        <ecNumber evidence="7">2.3.3.10</ecNumber>
    </submittedName>
</protein>
<evidence type="ECO:0000259" key="5">
    <source>
        <dbReference type="Pfam" id="PF01154"/>
    </source>
</evidence>
<evidence type="ECO:0000259" key="6">
    <source>
        <dbReference type="Pfam" id="PF08540"/>
    </source>
</evidence>
<dbReference type="InterPro" id="IPR011554">
    <property type="entry name" value="HMG_CoA_synthase_prok"/>
</dbReference>
<dbReference type="Proteomes" id="UP000003987">
    <property type="component" value="Unassembled WGS sequence"/>
</dbReference>
<dbReference type="OrthoDB" id="9769523at2"/>
<dbReference type="SUPFAM" id="SSF53901">
    <property type="entry name" value="Thiolase-like"/>
    <property type="match status" value="2"/>
</dbReference>